<dbReference type="OrthoDB" id="582303at2"/>
<gene>
    <name evidence="1" type="ordered locus">AM1_B0341</name>
</gene>
<dbReference type="RefSeq" id="WP_012167206.1">
    <property type="nucleotide sequence ID" value="NC_009927.1"/>
</dbReference>
<reference evidence="1 2" key="1">
    <citation type="journal article" date="2008" name="Proc. Natl. Acad. Sci. U.S.A.">
        <title>Niche adaptation and genome expansion in the chlorophyll d-producing cyanobacterium Acaryochloris marina.</title>
        <authorList>
            <person name="Swingley W.D."/>
            <person name="Chen M."/>
            <person name="Cheung P.C."/>
            <person name="Conrad A.L."/>
            <person name="Dejesa L.C."/>
            <person name="Hao J."/>
            <person name="Honchak B.M."/>
            <person name="Karbach L.E."/>
            <person name="Kurdoglu A."/>
            <person name="Lahiri S."/>
            <person name="Mastrian S.D."/>
            <person name="Miyashita H."/>
            <person name="Page L."/>
            <person name="Ramakrishna P."/>
            <person name="Satoh S."/>
            <person name="Sattley W.M."/>
            <person name="Shimada Y."/>
            <person name="Taylor H.L."/>
            <person name="Tomo T."/>
            <person name="Tsuchiya T."/>
            <person name="Wang Z.T."/>
            <person name="Raymond J."/>
            <person name="Mimuro M."/>
            <person name="Blankenship R.E."/>
            <person name="Touchman J.W."/>
        </authorList>
    </citation>
    <scope>NUCLEOTIDE SEQUENCE [LARGE SCALE GENOMIC DNA]</scope>
    <source>
        <strain evidence="2">MBIC 11017</strain>
        <plasmid evidence="2">Plasmid pREB2</plasmid>
    </source>
</reference>
<keyword evidence="2" id="KW-1185">Reference proteome</keyword>
<proteinExistence type="predicted"/>
<dbReference type="AlphaFoldDB" id="A8ZLN2"/>
<dbReference type="KEGG" id="amr:AM1_B0341"/>
<geneLocation type="plasmid" evidence="1 2">
    <name>pREB2</name>
</geneLocation>
<protein>
    <submittedName>
        <fullName evidence="1">Uncharacterized protein</fullName>
    </submittedName>
</protein>
<dbReference type="EMBL" id="CP000839">
    <property type="protein sequence ID" value="ABW32059.1"/>
    <property type="molecule type" value="Genomic_DNA"/>
</dbReference>
<sequence>MFKQLELDFASALASALDEPEQADISLMCASLDQHLQGRSSHEQLRVAGDAIRDIADVVCQRAELLIQDWEDRHNTQGPVLDDDFLAGLVQETMFLDVSDLCRQPKSRKQRHGFTGKPVESVVGEVSKDDVLEFVDELESGEAVALKVSHEEDVGAWVGAIHDFLEGKEDAVLFGDLARGLGFAPVAVLIGVLLGGFRVEQRGGFYSQSLRVSQR</sequence>
<dbReference type="Proteomes" id="UP000000268">
    <property type="component" value="Plasmid pREB2"/>
</dbReference>
<organism evidence="1 2">
    <name type="scientific">Acaryochloris marina (strain MBIC 11017)</name>
    <dbReference type="NCBI Taxonomy" id="329726"/>
    <lineage>
        <taxon>Bacteria</taxon>
        <taxon>Bacillati</taxon>
        <taxon>Cyanobacteriota</taxon>
        <taxon>Cyanophyceae</taxon>
        <taxon>Acaryochloridales</taxon>
        <taxon>Acaryochloridaceae</taxon>
        <taxon>Acaryochloris</taxon>
    </lineage>
</organism>
<name>A8ZLN2_ACAM1</name>
<evidence type="ECO:0000313" key="1">
    <source>
        <dbReference type="EMBL" id="ABW32059.1"/>
    </source>
</evidence>
<keyword evidence="1" id="KW-0614">Plasmid</keyword>
<accession>A8ZLN2</accession>
<evidence type="ECO:0000313" key="2">
    <source>
        <dbReference type="Proteomes" id="UP000000268"/>
    </source>
</evidence>
<dbReference type="HOGENOM" id="CLU_097082_0_0_3"/>